<evidence type="ECO:0000256" key="2">
    <source>
        <dbReference type="ARBA" id="ARBA00022737"/>
    </source>
</evidence>
<dbReference type="InterPro" id="IPR001611">
    <property type="entry name" value="Leu-rich_rpt"/>
</dbReference>
<keyword evidence="2" id="KW-0677">Repeat</keyword>
<dbReference type="Proteomes" id="UP000324907">
    <property type="component" value="Unassembled WGS sequence"/>
</dbReference>
<evidence type="ECO:0000313" key="5">
    <source>
        <dbReference type="EMBL" id="KAA0167208.1"/>
    </source>
</evidence>
<reference evidence="3" key="2">
    <citation type="submission" date="2021-01" db="EMBL/GenBank/DDBJ databases">
        <authorList>
            <person name="Corre E."/>
            <person name="Pelletier E."/>
            <person name="Niang G."/>
            <person name="Scheremetjew M."/>
            <person name="Finn R."/>
            <person name="Kale V."/>
            <person name="Holt S."/>
            <person name="Cochrane G."/>
            <person name="Meng A."/>
            <person name="Brown T."/>
            <person name="Cohen L."/>
        </authorList>
    </citation>
    <scope>NUCLEOTIDE SEQUENCE</scope>
    <source>
        <strain evidence="3">E4-10</strain>
    </source>
</reference>
<name>A0A5A8DPI8_CAFRO</name>
<dbReference type="EMBL" id="VLTL01000026">
    <property type="protein sequence ID" value="KAA0168792.1"/>
    <property type="molecule type" value="Genomic_DNA"/>
</dbReference>
<evidence type="ECO:0000313" key="8">
    <source>
        <dbReference type="Proteomes" id="UP000324907"/>
    </source>
</evidence>
<proteinExistence type="predicted"/>
<dbReference type="EMBL" id="VLTM01000006">
    <property type="protein sequence ID" value="KAA0167208.1"/>
    <property type="molecule type" value="Genomic_DNA"/>
</dbReference>
<evidence type="ECO:0000313" key="6">
    <source>
        <dbReference type="EMBL" id="KAA0168792.1"/>
    </source>
</evidence>
<dbReference type="PANTHER" id="PTHR48051:SF1">
    <property type="entry name" value="RAS SUPPRESSOR PROTEIN 1"/>
    <property type="match status" value="1"/>
</dbReference>
<evidence type="ECO:0000313" key="9">
    <source>
        <dbReference type="Proteomes" id="UP000325113"/>
    </source>
</evidence>
<dbReference type="EMBL" id="HBET01013828">
    <property type="protein sequence ID" value="CAD8564985.1"/>
    <property type="molecule type" value="Transcribed_RNA"/>
</dbReference>
<dbReference type="Gene3D" id="3.80.10.10">
    <property type="entry name" value="Ribonuclease Inhibitor"/>
    <property type="match status" value="1"/>
</dbReference>
<gene>
    <name evidence="3" type="ORF">CROE0942_LOCUS9363</name>
    <name evidence="6" type="ORF">FNF28_02339</name>
    <name evidence="4" type="ORF">FNF29_05083</name>
    <name evidence="5" type="ORF">FNF31_01094</name>
</gene>
<dbReference type="OMA" id="AYMERYT"/>
<keyword evidence="7" id="KW-1185">Reference proteome</keyword>
<evidence type="ECO:0000313" key="3">
    <source>
        <dbReference type="EMBL" id="CAD8564985.1"/>
    </source>
</evidence>
<dbReference type="EMBL" id="VLTN01000032">
    <property type="protein sequence ID" value="KAA0150747.1"/>
    <property type="molecule type" value="Genomic_DNA"/>
</dbReference>
<dbReference type="GO" id="GO:0005737">
    <property type="term" value="C:cytoplasm"/>
    <property type="evidence" value="ECO:0007669"/>
    <property type="project" value="TreeGrafter"/>
</dbReference>
<protein>
    <submittedName>
        <fullName evidence="5">Uncharacterized protein</fullName>
    </submittedName>
</protein>
<keyword evidence="1" id="KW-0433">Leucine-rich repeat</keyword>
<dbReference type="InterPro" id="IPR032675">
    <property type="entry name" value="LRR_dom_sf"/>
</dbReference>
<evidence type="ECO:0000313" key="4">
    <source>
        <dbReference type="EMBL" id="KAA0150747.1"/>
    </source>
</evidence>
<dbReference type="PROSITE" id="PS51450">
    <property type="entry name" value="LRR"/>
    <property type="match status" value="1"/>
</dbReference>
<dbReference type="Proteomes" id="UP000323011">
    <property type="component" value="Unassembled WGS sequence"/>
</dbReference>
<reference evidence="7 8" key="1">
    <citation type="submission" date="2019-07" db="EMBL/GenBank/DDBJ databases">
        <title>Genomes of Cafeteria roenbergensis.</title>
        <authorList>
            <person name="Fischer M.G."/>
            <person name="Hackl T."/>
            <person name="Roman M."/>
        </authorList>
    </citation>
    <scope>NUCLEOTIDE SEQUENCE [LARGE SCALE GENOMIC DNA]</scope>
    <source>
        <strain evidence="4 7">BVI</strain>
        <strain evidence="5 9">Cflag</strain>
        <strain evidence="6 8">RCC970-E3</strain>
    </source>
</reference>
<dbReference type="AlphaFoldDB" id="A0A5A8DPI8"/>
<accession>A0A5A8DPI8</accession>
<evidence type="ECO:0000313" key="7">
    <source>
        <dbReference type="Proteomes" id="UP000323011"/>
    </source>
</evidence>
<dbReference type="InterPro" id="IPR050216">
    <property type="entry name" value="LRR_domain-containing"/>
</dbReference>
<organism evidence="5 9">
    <name type="scientific">Cafeteria roenbergensis</name>
    <name type="common">Marine flagellate</name>
    <dbReference type="NCBI Taxonomy" id="33653"/>
    <lineage>
        <taxon>Eukaryota</taxon>
        <taxon>Sar</taxon>
        <taxon>Stramenopiles</taxon>
        <taxon>Bigyra</taxon>
        <taxon>Opalozoa</taxon>
        <taxon>Bicosoecida</taxon>
        <taxon>Cafeteriaceae</taxon>
        <taxon>Cafeteria</taxon>
    </lineage>
</organism>
<evidence type="ECO:0000256" key="1">
    <source>
        <dbReference type="ARBA" id="ARBA00022614"/>
    </source>
</evidence>
<dbReference type="SUPFAM" id="SSF52058">
    <property type="entry name" value="L domain-like"/>
    <property type="match status" value="1"/>
</dbReference>
<dbReference type="PANTHER" id="PTHR48051">
    <property type="match status" value="1"/>
</dbReference>
<dbReference type="Proteomes" id="UP000325113">
    <property type="component" value="Unassembled WGS sequence"/>
</dbReference>
<sequence>MGCCASSEALSAEHLASRVRTARTTRSLALKGAGLKAIPPQVLELGARLHVLDLSGNPGIDLSGLDQLTGLRKLAVASCGLVALPSLAPLTSLAELNASSNAIAIVGTLPPSVKVLALAFNGLRSLPPAVTCGSAIQSLDLTGNDGLALGAEVAELTELTELLVARCGLETLSDVPWASMHKLKTVDAGFNSIRISSHTVPSSLLVDTALSKLVLQGNPEASQAALMAVPGFDAFAARRKSRLDKVIAGGFSKDHDLLSS</sequence>